<evidence type="ECO:0000313" key="1">
    <source>
        <dbReference type="EMBL" id="CAB4175773.1"/>
    </source>
</evidence>
<gene>
    <name evidence="1" type="ORF">UFOVP996_10</name>
</gene>
<reference evidence="1" key="1">
    <citation type="submission" date="2020-05" db="EMBL/GenBank/DDBJ databases">
        <authorList>
            <person name="Chiriac C."/>
            <person name="Salcher M."/>
            <person name="Ghai R."/>
            <person name="Kavagutti S V."/>
        </authorList>
    </citation>
    <scope>NUCLEOTIDE SEQUENCE</scope>
</reference>
<sequence>MADSHPFANTGLSQFGGDRRYGMGSADTGLGSFAAAYLAHKTGLIDYSDKTQRQSVDKNGVLGHLLKGVMDKSAPMKGPGYGSNFNPAANTGISNDGNADIGGGFNPAGSVPAPSVNAAAIVPPVNTALPALPAIPPVAQAAPLNPTSGNAGMDQQLSSFAQPPQYTTGNAGMDAQLGSFPQMQNTTPPVALHDFDSDISNYAGMMGVDDLSSLASFFI</sequence>
<accession>A0A6J5PVE5</accession>
<protein>
    <submittedName>
        <fullName evidence="1">Uncharacterized protein</fullName>
    </submittedName>
</protein>
<proteinExistence type="predicted"/>
<organism evidence="1">
    <name type="scientific">uncultured Caudovirales phage</name>
    <dbReference type="NCBI Taxonomy" id="2100421"/>
    <lineage>
        <taxon>Viruses</taxon>
        <taxon>Duplodnaviria</taxon>
        <taxon>Heunggongvirae</taxon>
        <taxon>Uroviricota</taxon>
        <taxon>Caudoviricetes</taxon>
        <taxon>Peduoviridae</taxon>
        <taxon>Maltschvirus</taxon>
        <taxon>Maltschvirus maltsch</taxon>
    </lineage>
</organism>
<dbReference type="EMBL" id="LR796927">
    <property type="protein sequence ID" value="CAB4175773.1"/>
    <property type="molecule type" value="Genomic_DNA"/>
</dbReference>
<name>A0A6J5PVE5_9CAUD</name>